<dbReference type="VEuPathDB" id="FungiDB:C5L36_0C04180"/>
<organism evidence="6 7">
    <name type="scientific">Pichia kudriavzevii</name>
    <name type="common">Yeast</name>
    <name type="synonym">Issatchenkia orientalis</name>
    <dbReference type="NCBI Taxonomy" id="4909"/>
    <lineage>
        <taxon>Eukaryota</taxon>
        <taxon>Fungi</taxon>
        <taxon>Dikarya</taxon>
        <taxon>Ascomycota</taxon>
        <taxon>Saccharomycotina</taxon>
        <taxon>Pichiomycetes</taxon>
        <taxon>Pichiales</taxon>
        <taxon>Pichiaceae</taxon>
        <taxon>Pichia</taxon>
    </lineage>
</organism>
<dbReference type="GO" id="GO:0016887">
    <property type="term" value="F:ATP hydrolysis activity"/>
    <property type="evidence" value="ECO:0007669"/>
    <property type="project" value="InterPro"/>
</dbReference>
<protein>
    <recommendedName>
        <fullName evidence="3">Cell division control protein</fullName>
    </recommendedName>
</protein>
<dbReference type="GO" id="GO:0033314">
    <property type="term" value="P:mitotic DNA replication checkpoint signaling"/>
    <property type="evidence" value="ECO:0007669"/>
    <property type="project" value="TreeGrafter"/>
</dbReference>
<name>A0A1V2LPT6_PICKU</name>
<keyword evidence="2" id="KW-0235">DNA replication</keyword>
<keyword evidence="6" id="KW-0131">Cell cycle</keyword>
<dbReference type="PANTHER" id="PTHR10763:SF26">
    <property type="entry name" value="CELL DIVISION CONTROL PROTEIN 6 HOMOLOG"/>
    <property type="match status" value="1"/>
</dbReference>
<evidence type="ECO:0000256" key="3">
    <source>
        <dbReference type="PIRNR" id="PIRNR001767"/>
    </source>
</evidence>
<proteinExistence type="inferred from homology"/>
<feature type="domain" description="Cdc6/ORC1-like ATPase lid" evidence="5">
    <location>
        <begin position="302"/>
        <end position="366"/>
    </location>
</feature>
<dbReference type="PIRSF" id="PIRSF001767">
    <property type="entry name" value="Cdc6"/>
    <property type="match status" value="1"/>
</dbReference>
<dbReference type="GO" id="GO:0051301">
    <property type="term" value="P:cell division"/>
    <property type="evidence" value="ECO:0007669"/>
    <property type="project" value="UniProtKB-UniRule"/>
</dbReference>
<keyword evidence="6" id="KW-0132">Cell division</keyword>
<dbReference type="PANTHER" id="PTHR10763">
    <property type="entry name" value="CELL DIVISION CONTROL PROTEIN 6-RELATED"/>
    <property type="match status" value="1"/>
</dbReference>
<dbReference type="InterPro" id="IPR054425">
    <property type="entry name" value="Cdc6_ORC1-like_ATPase_lid"/>
</dbReference>
<comment type="caution">
    <text evidence="6">The sequence shown here is derived from an EMBL/GenBank/DDBJ whole genome shotgun (WGS) entry which is preliminary data.</text>
</comment>
<dbReference type="InterPro" id="IPR016314">
    <property type="entry name" value="Cdc6/18"/>
</dbReference>
<dbReference type="Pfam" id="PF13401">
    <property type="entry name" value="AAA_22"/>
    <property type="match status" value="1"/>
</dbReference>
<evidence type="ECO:0000259" key="4">
    <source>
        <dbReference type="Pfam" id="PF13401"/>
    </source>
</evidence>
<dbReference type="Gene3D" id="1.10.8.60">
    <property type="match status" value="1"/>
</dbReference>
<dbReference type="AlphaFoldDB" id="A0A1V2LPT6"/>
<evidence type="ECO:0000313" key="7">
    <source>
        <dbReference type="Proteomes" id="UP000189274"/>
    </source>
</evidence>
<accession>A0A1V2LPT6</accession>
<evidence type="ECO:0000259" key="5">
    <source>
        <dbReference type="Pfam" id="PF22606"/>
    </source>
</evidence>
<feature type="domain" description="ORC1/DEAH AAA+ ATPase" evidence="4">
    <location>
        <begin position="128"/>
        <end position="275"/>
    </location>
</feature>
<dbReference type="InterPro" id="IPR050311">
    <property type="entry name" value="ORC1/CDC6"/>
</dbReference>
<dbReference type="GO" id="GO:0003688">
    <property type="term" value="F:DNA replication origin binding"/>
    <property type="evidence" value="ECO:0007669"/>
    <property type="project" value="TreeGrafter"/>
</dbReference>
<dbReference type="InterPro" id="IPR049945">
    <property type="entry name" value="AAA_22"/>
</dbReference>
<gene>
    <name evidence="6" type="ORF">BOH78_1806</name>
</gene>
<evidence type="ECO:0000313" key="6">
    <source>
        <dbReference type="EMBL" id="ONH75611.1"/>
    </source>
</evidence>
<dbReference type="InterPro" id="IPR027417">
    <property type="entry name" value="P-loop_NTPase"/>
</dbReference>
<dbReference type="Pfam" id="PF22606">
    <property type="entry name" value="Cdc6-ORC-like_ATPase_lid"/>
    <property type="match status" value="1"/>
</dbReference>
<dbReference type="EMBL" id="MQVM01000006">
    <property type="protein sequence ID" value="ONH75611.1"/>
    <property type="molecule type" value="Genomic_DNA"/>
</dbReference>
<dbReference type="GO" id="GO:0005634">
    <property type="term" value="C:nucleus"/>
    <property type="evidence" value="ECO:0007669"/>
    <property type="project" value="TreeGrafter"/>
</dbReference>
<dbReference type="Proteomes" id="UP000189274">
    <property type="component" value="Unassembled WGS sequence"/>
</dbReference>
<comment type="similarity">
    <text evidence="1 3">Belongs to the CDC6/cdc18 family.</text>
</comment>
<dbReference type="Gene3D" id="3.40.50.300">
    <property type="entry name" value="P-loop containing nucleotide triphosphate hydrolases"/>
    <property type="match status" value="1"/>
</dbReference>
<sequence>MNHSSLKRHFNLFDENHDDLRIESMKKQKTGILRPTNNTGLLSPPVTPEHVMKATMLNVDSLKPVSKNLCAKLSLPTKLVSPYTTAKNLFHRCSIPYTKSKFCLSGREKESRLLNDHIVDSLQGLYSSSIYISGPPGTGKSAQTNASLNYILEHSKLIEPEKNLYHLSQIGDQFIDRKIRVIKFNCMTLSNPSDLLKRLYTSITGKKCERSIESSEILRLFNSSLDGCDMTILILDEMDNIVSKSQQPLFELFTSASNRFDGNQKSKLLLIGIANALNLTDRFLPRLRANCINPTLIQFLPYTADQIKSVITEKLMTLVPHGKENKSMPPLVHPAAIQFCAKKSAATTGDLRRAFDIMYASIDLFEQSQIQKVQLVELVKQDIENLPKVMITQVVKVCSNSFNANFEMKLKPLTIQQKLLLAFLFKFEEMVETETSRRKAGFLKSTNDTSLNAFFAYYTEKCKNHEHINSLKRSEFLEIITALDIQGLVLINTIGASSSIKASTSNTISSLNFDNHKVTSNLPKSEFFKNVTDVPILKKIIYTSY</sequence>
<dbReference type="GO" id="GO:0006270">
    <property type="term" value="P:DNA replication initiation"/>
    <property type="evidence" value="ECO:0007669"/>
    <property type="project" value="UniProtKB-UniRule"/>
</dbReference>
<evidence type="ECO:0000256" key="1">
    <source>
        <dbReference type="ARBA" id="ARBA00006184"/>
    </source>
</evidence>
<reference evidence="7" key="1">
    <citation type="journal article" date="2017" name="Genome Announc.">
        <title>Genome sequences of Cyberlindnera fabianii 65, Pichia kudriavzevii 129, and Saccharomyces cerevisiae 131 isolated from fermented masau fruits in Zimbabwe.</title>
        <authorList>
            <person name="van Rijswijck I.M.H."/>
            <person name="Derks M.F.L."/>
            <person name="Abee T."/>
            <person name="de Ridder D."/>
            <person name="Smid E.J."/>
        </authorList>
    </citation>
    <scope>NUCLEOTIDE SEQUENCE [LARGE SCALE GENOMIC DNA]</scope>
    <source>
        <strain evidence="7">129</strain>
    </source>
</reference>
<evidence type="ECO:0000256" key="2">
    <source>
        <dbReference type="ARBA" id="ARBA00022705"/>
    </source>
</evidence>
<dbReference type="SUPFAM" id="SSF52540">
    <property type="entry name" value="P-loop containing nucleoside triphosphate hydrolases"/>
    <property type="match status" value="1"/>
</dbReference>